<dbReference type="AlphaFoldDB" id="A0AAV6KR22"/>
<gene>
    <name evidence="1" type="ORF">RHGRI_012313</name>
</gene>
<dbReference type="Proteomes" id="UP000823749">
    <property type="component" value="Chromosome 4"/>
</dbReference>
<organism evidence="1 2">
    <name type="scientific">Rhododendron griersonianum</name>
    <dbReference type="NCBI Taxonomy" id="479676"/>
    <lineage>
        <taxon>Eukaryota</taxon>
        <taxon>Viridiplantae</taxon>
        <taxon>Streptophyta</taxon>
        <taxon>Embryophyta</taxon>
        <taxon>Tracheophyta</taxon>
        <taxon>Spermatophyta</taxon>
        <taxon>Magnoliopsida</taxon>
        <taxon>eudicotyledons</taxon>
        <taxon>Gunneridae</taxon>
        <taxon>Pentapetalae</taxon>
        <taxon>asterids</taxon>
        <taxon>Ericales</taxon>
        <taxon>Ericaceae</taxon>
        <taxon>Ericoideae</taxon>
        <taxon>Rhodoreae</taxon>
        <taxon>Rhododendron</taxon>
    </lineage>
</organism>
<reference evidence="1" key="1">
    <citation type="submission" date="2020-08" db="EMBL/GenBank/DDBJ databases">
        <title>Plant Genome Project.</title>
        <authorList>
            <person name="Zhang R.-G."/>
        </authorList>
    </citation>
    <scope>NUCLEOTIDE SEQUENCE</scope>
    <source>
        <strain evidence="1">WSP0</strain>
        <tissue evidence="1">Leaf</tissue>
    </source>
</reference>
<evidence type="ECO:0000313" key="1">
    <source>
        <dbReference type="EMBL" id="KAG5554714.1"/>
    </source>
</evidence>
<name>A0AAV6KR22_9ERIC</name>
<keyword evidence="2" id="KW-1185">Reference proteome</keyword>
<evidence type="ECO:0000313" key="2">
    <source>
        <dbReference type="Proteomes" id="UP000823749"/>
    </source>
</evidence>
<sequence>MATLALVQNYGSRCLCRSGHHPFDKLPQRGACLWPTPAQATAVNWIEDLDDAGCPAMMLNDADEVSWQIDGEVMGV</sequence>
<accession>A0AAV6KR22</accession>
<protein>
    <submittedName>
        <fullName evidence="1">Uncharacterized protein</fullName>
    </submittedName>
</protein>
<dbReference type="EMBL" id="JACTNZ010000004">
    <property type="protein sequence ID" value="KAG5554714.1"/>
    <property type="molecule type" value="Genomic_DNA"/>
</dbReference>
<comment type="caution">
    <text evidence="1">The sequence shown here is derived from an EMBL/GenBank/DDBJ whole genome shotgun (WGS) entry which is preliminary data.</text>
</comment>
<proteinExistence type="predicted"/>